<dbReference type="Pfam" id="PF06568">
    <property type="entry name" value="YjiS-like"/>
    <property type="match status" value="1"/>
</dbReference>
<sequence length="67" mass="7311">MAAFETTRPAPFGATSTYHFVQFVGNALVSVKNWNDARVTRKALSSLSDRELDDIGLCRGDIDHIGA</sequence>
<evidence type="ECO:0000313" key="3">
    <source>
        <dbReference type="Proteomes" id="UP000248975"/>
    </source>
</evidence>
<protein>
    <recommendedName>
        <fullName evidence="1">YjiS-like domain-containing protein</fullName>
    </recommendedName>
</protein>
<reference evidence="2 3" key="1">
    <citation type="submission" date="2017-08" db="EMBL/GenBank/DDBJ databases">
        <title>Infants hospitalized years apart are colonized by the same room-sourced microbial strains.</title>
        <authorList>
            <person name="Brooks B."/>
            <person name="Olm M.R."/>
            <person name="Firek B.A."/>
            <person name="Baker R."/>
            <person name="Thomas B.C."/>
            <person name="Morowitz M.J."/>
            <person name="Banfield J.F."/>
        </authorList>
    </citation>
    <scope>NUCLEOTIDE SEQUENCE [LARGE SCALE GENOMIC DNA]</scope>
    <source>
        <strain evidence="2">S2_003_000_R2_11</strain>
    </source>
</reference>
<dbReference type="Proteomes" id="UP000248975">
    <property type="component" value="Unassembled WGS sequence"/>
</dbReference>
<dbReference type="AlphaFoldDB" id="A0A2W5SLS4"/>
<evidence type="ECO:0000313" key="2">
    <source>
        <dbReference type="EMBL" id="PZR00565.1"/>
    </source>
</evidence>
<dbReference type="InterPro" id="IPR009506">
    <property type="entry name" value="YjiS-like"/>
</dbReference>
<comment type="caution">
    <text evidence="2">The sequence shown here is derived from an EMBL/GenBank/DDBJ whole genome shotgun (WGS) entry which is preliminary data.</text>
</comment>
<proteinExistence type="predicted"/>
<dbReference type="EMBL" id="QFQS01000001">
    <property type="protein sequence ID" value="PZR00565.1"/>
    <property type="molecule type" value="Genomic_DNA"/>
</dbReference>
<evidence type="ECO:0000259" key="1">
    <source>
        <dbReference type="Pfam" id="PF06568"/>
    </source>
</evidence>
<accession>A0A2W5SLS4</accession>
<organism evidence="2 3">
    <name type="scientific">Cereibacter sphaeroides</name>
    <name type="common">Rhodobacter sphaeroides</name>
    <dbReference type="NCBI Taxonomy" id="1063"/>
    <lineage>
        <taxon>Bacteria</taxon>
        <taxon>Pseudomonadati</taxon>
        <taxon>Pseudomonadota</taxon>
        <taxon>Alphaproteobacteria</taxon>
        <taxon>Rhodobacterales</taxon>
        <taxon>Paracoccaceae</taxon>
        <taxon>Cereibacter</taxon>
    </lineage>
</organism>
<feature type="domain" description="YjiS-like" evidence="1">
    <location>
        <begin position="31"/>
        <end position="63"/>
    </location>
</feature>
<name>A0A2W5SLS4_CERSP</name>
<gene>
    <name evidence="2" type="ORF">DI533_08415</name>
</gene>